<dbReference type="EMBL" id="PUEC01000010">
    <property type="protein sequence ID" value="PWB02732.1"/>
    <property type="molecule type" value="Genomic_DNA"/>
</dbReference>
<name>A0A2V1IKN4_9BACT</name>
<evidence type="ECO:0000256" key="1">
    <source>
        <dbReference type="SAM" id="Phobius"/>
    </source>
</evidence>
<feature type="transmembrane region" description="Helical" evidence="1">
    <location>
        <begin position="145"/>
        <end position="169"/>
    </location>
</feature>
<gene>
    <name evidence="2" type="ORF">C5O23_05800</name>
</gene>
<dbReference type="InterPro" id="IPR034804">
    <property type="entry name" value="SQR/QFR_C/D"/>
</dbReference>
<dbReference type="GeneID" id="82525855"/>
<dbReference type="CDD" id="cd03498">
    <property type="entry name" value="SQR_TypeB_2_TM"/>
    <property type="match status" value="1"/>
</dbReference>
<comment type="caution">
    <text evidence="2">The sequence shown here is derived from an EMBL/GenBank/DDBJ whole genome shotgun (WGS) entry which is preliminary data.</text>
</comment>
<reference evidence="3" key="1">
    <citation type="submission" date="2018-02" db="EMBL/GenBank/DDBJ databases">
        <authorList>
            <person name="Clavel T."/>
            <person name="Strowig T."/>
        </authorList>
    </citation>
    <scope>NUCLEOTIDE SEQUENCE [LARGE SCALE GENOMIC DNA]</scope>
    <source>
        <strain evidence="3">DSM 103720</strain>
    </source>
</reference>
<dbReference type="Proteomes" id="UP000244905">
    <property type="component" value="Unassembled WGS sequence"/>
</dbReference>
<dbReference type="RefSeq" id="WP_107032006.1">
    <property type="nucleotide sequence ID" value="NZ_CAJSYL010000044.1"/>
</dbReference>
<dbReference type="AlphaFoldDB" id="A0A2V1IKN4"/>
<sequence>MWLTCSSIGRKFVMALTGLCLVLFVTFHCLMNGVAIFWPDGYNAVCAFLGANWYALVASMGLAVLFIIHICYAVWLTLQNRKARGNDRYDVVRKPAQVEWASQNMLVLGIVILAFLVVHLIQFWAKMQLAEIMGIHEPDPQNGMYFINVAFSCIWTPIIYIIGFIALWFHMNHGFWSMFQSCGWDNDTWLPRLKTIGCWWTSIVVILFIIQAIVFTIRASNGCF</sequence>
<dbReference type="NCBIfam" id="TIGR02046">
    <property type="entry name" value="sdhC_b558_fam"/>
    <property type="match status" value="1"/>
</dbReference>
<protein>
    <submittedName>
        <fullName evidence="2">Succinate dehydrogenase/fumarate reductase cytochrome b subunit</fullName>
    </submittedName>
</protein>
<keyword evidence="1" id="KW-0812">Transmembrane</keyword>
<accession>A0A2V1IKN4</accession>
<dbReference type="Gene3D" id="1.20.1300.10">
    <property type="entry name" value="Fumarate reductase/succinate dehydrogenase, transmembrane subunit"/>
    <property type="match status" value="1"/>
</dbReference>
<keyword evidence="1" id="KW-1133">Transmembrane helix</keyword>
<keyword evidence="1" id="KW-0472">Membrane</keyword>
<feature type="transmembrane region" description="Helical" evidence="1">
    <location>
        <begin position="12"/>
        <end position="38"/>
    </location>
</feature>
<feature type="transmembrane region" description="Helical" evidence="1">
    <location>
        <begin position="198"/>
        <end position="217"/>
    </location>
</feature>
<dbReference type="SUPFAM" id="SSF81343">
    <property type="entry name" value="Fumarate reductase respiratory complex transmembrane subunits"/>
    <property type="match status" value="1"/>
</dbReference>
<feature type="transmembrane region" description="Helical" evidence="1">
    <location>
        <begin position="53"/>
        <end position="78"/>
    </location>
</feature>
<keyword evidence="3" id="KW-1185">Reference proteome</keyword>
<feature type="transmembrane region" description="Helical" evidence="1">
    <location>
        <begin position="105"/>
        <end position="125"/>
    </location>
</feature>
<proteinExistence type="predicted"/>
<dbReference type="InterPro" id="IPR011138">
    <property type="entry name" value="Cytochrome_b-558"/>
</dbReference>
<dbReference type="GO" id="GO:0016020">
    <property type="term" value="C:membrane"/>
    <property type="evidence" value="ECO:0007669"/>
    <property type="project" value="InterPro"/>
</dbReference>
<organism evidence="2 3">
    <name type="scientific">Duncaniella muris</name>
    <dbReference type="NCBI Taxonomy" id="2094150"/>
    <lineage>
        <taxon>Bacteria</taxon>
        <taxon>Pseudomonadati</taxon>
        <taxon>Bacteroidota</taxon>
        <taxon>Bacteroidia</taxon>
        <taxon>Bacteroidales</taxon>
        <taxon>Muribaculaceae</taxon>
        <taxon>Duncaniella</taxon>
    </lineage>
</organism>
<evidence type="ECO:0000313" key="2">
    <source>
        <dbReference type="EMBL" id="PWB02732.1"/>
    </source>
</evidence>
<evidence type="ECO:0000313" key="3">
    <source>
        <dbReference type="Proteomes" id="UP000244905"/>
    </source>
</evidence>